<dbReference type="Gene3D" id="2.150.10.10">
    <property type="entry name" value="Serralysin-like metalloprotease, C-terminal"/>
    <property type="match status" value="1"/>
</dbReference>
<evidence type="ECO:0000313" key="3">
    <source>
        <dbReference type="EMBL" id="QZA77771.1"/>
    </source>
</evidence>
<dbReference type="RefSeq" id="WP_221006151.1">
    <property type="nucleotide sequence ID" value="NZ_CP081150.1"/>
</dbReference>
<proteinExistence type="predicted"/>
<dbReference type="InterPro" id="IPR018511">
    <property type="entry name" value="Hemolysin-typ_Ca-bd_CS"/>
</dbReference>
<dbReference type="PANTHER" id="PTHR38340:SF1">
    <property type="entry name" value="S-LAYER PROTEIN"/>
    <property type="match status" value="1"/>
</dbReference>
<dbReference type="Pfam" id="PF00353">
    <property type="entry name" value="HemolysinCabind"/>
    <property type="match status" value="3"/>
</dbReference>
<dbReference type="PROSITE" id="PS00330">
    <property type="entry name" value="HEMOLYSIN_CALCIUM"/>
    <property type="match status" value="2"/>
</dbReference>
<dbReference type="InterPro" id="IPR010221">
    <property type="entry name" value="VCBS_dom"/>
</dbReference>
<protein>
    <submittedName>
        <fullName evidence="3">Type I secretion C-terminal target domain-containing protein</fullName>
    </submittedName>
</protein>
<dbReference type="Gene3D" id="2.60.40.10">
    <property type="entry name" value="Immunoglobulins"/>
    <property type="match status" value="1"/>
</dbReference>
<dbReference type="Pfam" id="PF16184">
    <property type="entry name" value="Cadherin_3"/>
    <property type="match status" value="1"/>
</dbReference>
<dbReference type="SUPFAM" id="SSF51120">
    <property type="entry name" value="beta-Roll"/>
    <property type="match status" value="1"/>
</dbReference>
<keyword evidence="2" id="KW-0964">Secreted</keyword>
<comment type="subcellular location">
    <subcellularLocation>
        <location evidence="1">Secreted</location>
    </subcellularLocation>
</comment>
<organism evidence="3 4">
    <name type="scientific">Deefgea tanakiae</name>
    <dbReference type="NCBI Taxonomy" id="2865840"/>
    <lineage>
        <taxon>Bacteria</taxon>
        <taxon>Pseudomonadati</taxon>
        <taxon>Pseudomonadota</taxon>
        <taxon>Betaproteobacteria</taxon>
        <taxon>Neisseriales</taxon>
        <taxon>Chitinibacteraceae</taxon>
        <taxon>Deefgea</taxon>
    </lineage>
</organism>
<dbReference type="InterPro" id="IPR011049">
    <property type="entry name" value="Serralysin-like_metalloprot_C"/>
</dbReference>
<reference evidence="3 4" key="1">
    <citation type="submission" date="2021-08" db="EMBL/GenBank/DDBJ databases">
        <title>complete genome sequencing of Deefgea sp. D25.</title>
        <authorList>
            <person name="Bae J.-W."/>
            <person name="Gim D.-H."/>
        </authorList>
    </citation>
    <scope>NUCLEOTIDE SEQUENCE [LARGE SCALE GENOMIC DNA]</scope>
    <source>
        <strain evidence="3 4">D25</strain>
    </source>
</reference>
<dbReference type="EMBL" id="CP081150">
    <property type="protein sequence ID" value="QZA77771.1"/>
    <property type="molecule type" value="Genomic_DNA"/>
</dbReference>
<dbReference type="InterPro" id="IPR001343">
    <property type="entry name" value="Hemolysn_Ca-bd"/>
</dbReference>
<sequence>MTGTEDTPLTLTWTQFNATDVDTADNSLSIRIATLPSDGKLQYLNGTTWEDVAMNKLVTKADIDLGKLRFVPDLHESGDNNFTSTGVGNQKPDYAQFKYTVFDGNSDSTSATMNIDIAAKADAPTISIGGVTLVDGGSSSTIPKGNGLTVQYFAPNANDGMNTTTARDTSNIESAMESSTATSTTIQTAPDKASVTTDSGYRITGLIYLEAGKTYTFSGSRDDTVLMKIGGTAVLNSPYDNYGNFSATPYKPTTSGYFSYEFVMFNASGVGNFDLNVSVNGAPAIDFNATNFNLYSSLTELEKAGGVHGPLIPVGDGGIYPVGLSGQEDSFIKLSGLSVNLVDKDGSESITAISLSGLKAGSIVTDGTNNYTVPVGNDALNLQGWNLANLSIKPPLNFNGQYDIFVNATSTEGSNNDSASSKVKLSVNVLNSYDAAVAIDDGNTIKEDSTPNPISGNVLTNDQNPDSMALTVSKVNGSTTVTAAGTTVQGEFGTLLIKADGTYSYTLDNSNARVNGLVNGQQLLEKFTYTLSDGTGTSTATLNITINGTSDQVMIYGSELNDQIGIEWGESTYSDDKTYYLQLQSTAIGINSGSTTPLGFGSHLVDTKGSAQVIDAGGGNDYVETGRGNDVIYGGDSDSAGYSLSEIMTHKMITLSTSQLVDPTTQLLSAAVGVSNPKADVINAGTGNDAVFGQSGVDLIYGHDEDDYLDGGSGNDVLRGGLGNDTLRGGSGNDVLRGDAGVDVFMWLPGDQAQNRGATAISNLSGSGYNATDFGITASTKVVANATDVVKDFSTTEGDKLDLRDLLQGENHDANNPNDIGNLLNHLHFEKSGTSTVIHISTAGEFVNGAYDASKEDQTIILQGVDLTAAGSDQAIIQTLLNNKNLLTD</sequence>
<dbReference type="InterPro" id="IPR019960">
    <property type="entry name" value="T1SS_VCA0849"/>
</dbReference>
<dbReference type="NCBIfam" id="TIGR03661">
    <property type="entry name" value="T1SS_VCA0849"/>
    <property type="match status" value="1"/>
</dbReference>
<dbReference type="Proteomes" id="UP000825679">
    <property type="component" value="Chromosome"/>
</dbReference>
<dbReference type="InterPro" id="IPR050557">
    <property type="entry name" value="RTX_toxin/Mannuronan_C5-epim"/>
</dbReference>
<evidence type="ECO:0000256" key="2">
    <source>
        <dbReference type="ARBA" id="ARBA00022525"/>
    </source>
</evidence>
<dbReference type="PANTHER" id="PTHR38340">
    <property type="entry name" value="S-LAYER PROTEIN"/>
    <property type="match status" value="1"/>
</dbReference>
<dbReference type="NCBIfam" id="TIGR01965">
    <property type="entry name" value="VCBS_repeat"/>
    <property type="match status" value="1"/>
</dbReference>
<evidence type="ECO:0000256" key="1">
    <source>
        <dbReference type="ARBA" id="ARBA00004613"/>
    </source>
</evidence>
<dbReference type="Pfam" id="PF17963">
    <property type="entry name" value="Big_9"/>
    <property type="match status" value="1"/>
</dbReference>
<accession>A0ABX8Z5E0</accession>
<dbReference type="InterPro" id="IPR013783">
    <property type="entry name" value="Ig-like_fold"/>
</dbReference>
<evidence type="ECO:0000313" key="4">
    <source>
        <dbReference type="Proteomes" id="UP000825679"/>
    </source>
</evidence>
<gene>
    <name evidence="3" type="ORF">K4H28_16130</name>
</gene>
<dbReference type="PRINTS" id="PR00313">
    <property type="entry name" value="CABNDNGRPT"/>
</dbReference>
<keyword evidence="4" id="KW-1185">Reference proteome</keyword>
<name>A0ABX8Z5E0_9NEIS</name>